<dbReference type="EMBL" id="BPLR01001020">
    <property type="protein sequence ID" value="GIY99193.1"/>
    <property type="molecule type" value="Genomic_DNA"/>
</dbReference>
<keyword evidence="2" id="KW-1185">Reference proteome</keyword>
<accession>A0AAV4XX93</accession>
<reference evidence="1 2" key="1">
    <citation type="submission" date="2021-06" db="EMBL/GenBank/DDBJ databases">
        <title>Caerostris extrusa draft genome.</title>
        <authorList>
            <person name="Kono N."/>
            <person name="Arakawa K."/>
        </authorList>
    </citation>
    <scope>NUCLEOTIDE SEQUENCE [LARGE SCALE GENOMIC DNA]</scope>
</reference>
<name>A0AAV4XX93_CAEEX</name>
<evidence type="ECO:0000313" key="1">
    <source>
        <dbReference type="EMBL" id="GIY99193.1"/>
    </source>
</evidence>
<dbReference type="AlphaFoldDB" id="A0AAV4XX93"/>
<protein>
    <submittedName>
        <fullName evidence="1">Uncharacterized protein</fullName>
    </submittedName>
</protein>
<sequence length="88" mass="10077">MGCISILKLTWIHTEGRNGCRRDTFCRFEALELRLWPAPIPSSGLKCKCAISFHSATLHSYLETAFETLLYCSFALRPLAARVFRLIR</sequence>
<comment type="caution">
    <text evidence="1">The sequence shown here is derived from an EMBL/GenBank/DDBJ whole genome shotgun (WGS) entry which is preliminary data.</text>
</comment>
<organism evidence="1 2">
    <name type="scientific">Caerostris extrusa</name>
    <name type="common">Bark spider</name>
    <name type="synonym">Caerostris bankana</name>
    <dbReference type="NCBI Taxonomy" id="172846"/>
    <lineage>
        <taxon>Eukaryota</taxon>
        <taxon>Metazoa</taxon>
        <taxon>Ecdysozoa</taxon>
        <taxon>Arthropoda</taxon>
        <taxon>Chelicerata</taxon>
        <taxon>Arachnida</taxon>
        <taxon>Araneae</taxon>
        <taxon>Araneomorphae</taxon>
        <taxon>Entelegynae</taxon>
        <taxon>Araneoidea</taxon>
        <taxon>Araneidae</taxon>
        <taxon>Caerostris</taxon>
    </lineage>
</organism>
<evidence type="ECO:0000313" key="2">
    <source>
        <dbReference type="Proteomes" id="UP001054945"/>
    </source>
</evidence>
<dbReference type="Proteomes" id="UP001054945">
    <property type="component" value="Unassembled WGS sequence"/>
</dbReference>
<gene>
    <name evidence="1" type="ORF">CEXT_344181</name>
</gene>
<proteinExistence type="predicted"/>